<feature type="compositionally biased region" description="Basic and acidic residues" evidence="1">
    <location>
        <begin position="65"/>
        <end position="74"/>
    </location>
</feature>
<sequence length="120" mass="13736">MGTSCEGWESSFPLVDLYGVYEAKWKEWAANWRSPRAAKVLGTPLIPPEDINDFLPITAELISHTEEQHSKAKEDEELQLETAIFPPPPPPGTGELPPESEGRREEKRREVPDRRCNYEY</sequence>
<organism evidence="2 3">
    <name type="scientific">Rhynocoris fuscipes</name>
    <dbReference type="NCBI Taxonomy" id="488301"/>
    <lineage>
        <taxon>Eukaryota</taxon>
        <taxon>Metazoa</taxon>
        <taxon>Ecdysozoa</taxon>
        <taxon>Arthropoda</taxon>
        <taxon>Hexapoda</taxon>
        <taxon>Insecta</taxon>
        <taxon>Pterygota</taxon>
        <taxon>Neoptera</taxon>
        <taxon>Paraneoptera</taxon>
        <taxon>Hemiptera</taxon>
        <taxon>Heteroptera</taxon>
        <taxon>Panheteroptera</taxon>
        <taxon>Cimicomorpha</taxon>
        <taxon>Reduviidae</taxon>
        <taxon>Harpactorinae</taxon>
        <taxon>Harpactorini</taxon>
        <taxon>Rhynocoris</taxon>
    </lineage>
</organism>
<gene>
    <name evidence="2" type="ORF">O3M35_008625</name>
</gene>
<dbReference type="Proteomes" id="UP001461498">
    <property type="component" value="Unassembled WGS sequence"/>
</dbReference>
<feature type="region of interest" description="Disordered" evidence="1">
    <location>
        <begin position="65"/>
        <end position="120"/>
    </location>
</feature>
<dbReference type="EMBL" id="JAPXFL010000005">
    <property type="protein sequence ID" value="KAK9506748.1"/>
    <property type="molecule type" value="Genomic_DNA"/>
</dbReference>
<protein>
    <submittedName>
        <fullName evidence="2">Uncharacterized protein</fullName>
    </submittedName>
</protein>
<reference evidence="2 3" key="1">
    <citation type="submission" date="2022-12" db="EMBL/GenBank/DDBJ databases">
        <title>Chromosome-level genome assembly of true bugs.</title>
        <authorList>
            <person name="Ma L."/>
            <person name="Li H."/>
        </authorList>
    </citation>
    <scope>NUCLEOTIDE SEQUENCE [LARGE SCALE GENOMIC DNA]</scope>
    <source>
        <strain evidence="2">Lab_2022b</strain>
    </source>
</reference>
<keyword evidence="3" id="KW-1185">Reference proteome</keyword>
<dbReference type="AlphaFoldDB" id="A0AAW1DC69"/>
<evidence type="ECO:0000313" key="3">
    <source>
        <dbReference type="Proteomes" id="UP001461498"/>
    </source>
</evidence>
<evidence type="ECO:0000256" key="1">
    <source>
        <dbReference type="SAM" id="MobiDB-lite"/>
    </source>
</evidence>
<feature type="compositionally biased region" description="Basic and acidic residues" evidence="1">
    <location>
        <begin position="100"/>
        <end position="120"/>
    </location>
</feature>
<evidence type="ECO:0000313" key="2">
    <source>
        <dbReference type="EMBL" id="KAK9506748.1"/>
    </source>
</evidence>
<comment type="caution">
    <text evidence="2">The sequence shown here is derived from an EMBL/GenBank/DDBJ whole genome shotgun (WGS) entry which is preliminary data.</text>
</comment>
<name>A0AAW1DC69_9HEMI</name>
<accession>A0AAW1DC69</accession>
<proteinExistence type="predicted"/>